<evidence type="ECO:0000256" key="1">
    <source>
        <dbReference type="ARBA" id="ARBA00001881"/>
    </source>
</evidence>
<comment type="catalytic activity">
    <reaction evidence="8 9">
        <text>thiamine + H2O = 5-(2-hydroxyethyl)-4-methylthiazole + 4-amino-5-hydroxymethyl-2-methylpyrimidine + H(+)</text>
        <dbReference type="Rhea" id="RHEA:17509"/>
        <dbReference type="ChEBI" id="CHEBI:15377"/>
        <dbReference type="ChEBI" id="CHEBI:15378"/>
        <dbReference type="ChEBI" id="CHEBI:16892"/>
        <dbReference type="ChEBI" id="CHEBI:17957"/>
        <dbReference type="ChEBI" id="CHEBI:18385"/>
        <dbReference type="EC" id="3.5.99.2"/>
    </reaction>
</comment>
<comment type="subunit">
    <text evidence="4">Homotetramer.</text>
</comment>
<evidence type="ECO:0000256" key="7">
    <source>
        <dbReference type="ARBA" id="ARBA00022977"/>
    </source>
</evidence>
<comment type="similarity">
    <text evidence="3 9">Belongs to the TenA family.</text>
</comment>
<evidence type="ECO:0000313" key="11">
    <source>
        <dbReference type="EMBL" id="GAA0744747.1"/>
    </source>
</evidence>
<dbReference type="InterPro" id="IPR027574">
    <property type="entry name" value="Thiaminase_II"/>
</dbReference>
<sequence>MEFSEYLFKEAKPIWDEYLNHPFIKELGEGTLPKEKFKSYLIQDYLYLKEYSKVFCIGVVKATTMDEMKFFYNSIKGAMEDETESHIMYLKGFGVNLSKAEFMEKELVTLNYTNYMQAVGLKGDLIETAIATLPCTWSYSYVGKYVAEKYKDKLEDNFYKGWVDTYNSEGYDKFTEEWIDYTNKICKDISEEKKKKLLDIFLKCSIYEKQFWDMAYKEVK</sequence>
<comment type="pathway">
    <text evidence="2 9">Cofactor biosynthesis; thiamine diphosphate biosynthesis.</text>
</comment>
<evidence type="ECO:0000256" key="4">
    <source>
        <dbReference type="ARBA" id="ARBA00011881"/>
    </source>
</evidence>
<accession>A0ABP3UZP4</accession>
<dbReference type="InterPro" id="IPR050967">
    <property type="entry name" value="Thiamine_Salvage_TenA"/>
</dbReference>
<keyword evidence="9" id="KW-0378">Hydrolase</keyword>
<reference evidence="12" key="1">
    <citation type="journal article" date="2019" name="Int. J. Syst. Evol. Microbiol.">
        <title>The Global Catalogue of Microorganisms (GCM) 10K type strain sequencing project: providing services to taxonomists for standard genome sequencing and annotation.</title>
        <authorList>
            <consortium name="The Broad Institute Genomics Platform"/>
            <consortium name="The Broad Institute Genome Sequencing Center for Infectious Disease"/>
            <person name="Wu L."/>
            <person name="Ma J."/>
        </authorList>
    </citation>
    <scope>NUCLEOTIDE SEQUENCE [LARGE SCALE GENOMIC DNA]</scope>
    <source>
        <strain evidence="12">JCM 1407</strain>
    </source>
</reference>
<evidence type="ECO:0000256" key="6">
    <source>
        <dbReference type="ARBA" id="ARBA00013647"/>
    </source>
</evidence>
<dbReference type="Gene3D" id="1.20.910.10">
    <property type="entry name" value="Heme oxygenase-like"/>
    <property type="match status" value="1"/>
</dbReference>
<dbReference type="SUPFAM" id="SSF48613">
    <property type="entry name" value="Heme oxygenase-like"/>
    <property type="match status" value="1"/>
</dbReference>
<comment type="function">
    <text evidence="9">Catalyzes an amino-pyrimidine hydrolysis reaction at the C5' of the pyrimidine moiety of thiamine compounds, a reaction that is part of a thiamine salvage pathway.</text>
</comment>
<comment type="caution">
    <text evidence="11">The sequence shown here is derived from an EMBL/GenBank/DDBJ whole genome shotgun (WGS) entry which is preliminary data.</text>
</comment>
<evidence type="ECO:0000313" key="12">
    <source>
        <dbReference type="Proteomes" id="UP001501510"/>
    </source>
</evidence>
<proteinExistence type="inferred from homology"/>
<evidence type="ECO:0000256" key="8">
    <source>
        <dbReference type="ARBA" id="ARBA00048337"/>
    </source>
</evidence>
<evidence type="ECO:0000256" key="9">
    <source>
        <dbReference type="RuleBase" id="RU363093"/>
    </source>
</evidence>
<evidence type="ECO:0000256" key="5">
    <source>
        <dbReference type="ARBA" id="ARBA00012684"/>
    </source>
</evidence>
<dbReference type="InterPro" id="IPR016084">
    <property type="entry name" value="Haem_Oase-like_multi-hlx"/>
</dbReference>
<dbReference type="PANTHER" id="PTHR43198">
    <property type="entry name" value="BIFUNCTIONAL TH2 PROTEIN"/>
    <property type="match status" value="1"/>
</dbReference>
<feature type="domain" description="Thiaminase-2/PQQC" evidence="10">
    <location>
        <begin position="9"/>
        <end position="217"/>
    </location>
</feature>
<dbReference type="Proteomes" id="UP001501510">
    <property type="component" value="Unassembled WGS sequence"/>
</dbReference>
<evidence type="ECO:0000259" key="10">
    <source>
        <dbReference type="Pfam" id="PF03070"/>
    </source>
</evidence>
<dbReference type="CDD" id="cd19369">
    <property type="entry name" value="TenA_C-like"/>
    <property type="match status" value="1"/>
</dbReference>
<protein>
    <recommendedName>
        <fullName evidence="6 9">Aminopyrimidine aminohydrolase</fullName>
        <ecNumber evidence="5 9">3.5.99.2</ecNumber>
    </recommendedName>
</protein>
<keyword evidence="7 9" id="KW-0784">Thiamine biosynthesis</keyword>
<dbReference type="EC" id="3.5.99.2" evidence="5 9"/>
<keyword evidence="12" id="KW-1185">Reference proteome</keyword>
<name>A0ABP3UZP4_9CLOT</name>
<dbReference type="Pfam" id="PF03070">
    <property type="entry name" value="TENA_THI-4"/>
    <property type="match status" value="1"/>
</dbReference>
<dbReference type="RefSeq" id="WP_343762806.1">
    <property type="nucleotide sequence ID" value="NZ_BAAACG010000013.1"/>
</dbReference>
<dbReference type="NCBIfam" id="TIGR04306">
    <property type="entry name" value="salvage_TenA"/>
    <property type="match status" value="1"/>
</dbReference>
<comment type="catalytic activity">
    <reaction evidence="1 9">
        <text>4-amino-5-aminomethyl-2-methylpyrimidine + H2O = 4-amino-5-hydroxymethyl-2-methylpyrimidine + NH4(+)</text>
        <dbReference type="Rhea" id="RHEA:31799"/>
        <dbReference type="ChEBI" id="CHEBI:15377"/>
        <dbReference type="ChEBI" id="CHEBI:16892"/>
        <dbReference type="ChEBI" id="CHEBI:28938"/>
        <dbReference type="ChEBI" id="CHEBI:63416"/>
        <dbReference type="EC" id="3.5.99.2"/>
    </reaction>
</comment>
<dbReference type="InterPro" id="IPR004305">
    <property type="entry name" value="Thiaminase-2/PQQC"/>
</dbReference>
<evidence type="ECO:0000256" key="2">
    <source>
        <dbReference type="ARBA" id="ARBA00004948"/>
    </source>
</evidence>
<dbReference type="PANTHER" id="PTHR43198:SF2">
    <property type="entry name" value="SI:CH1073-67J19.1-RELATED"/>
    <property type="match status" value="1"/>
</dbReference>
<organism evidence="11 12">
    <name type="scientific">Clostridium oceanicum</name>
    <dbReference type="NCBI Taxonomy" id="1543"/>
    <lineage>
        <taxon>Bacteria</taxon>
        <taxon>Bacillati</taxon>
        <taxon>Bacillota</taxon>
        <taxon>Clostridia</taxon>
        <taxon>Eubacteriales</taxon>
        <taxon>Clostridiaceae</taxon>
        <taxon>Clostridium</taxon>
    </lineage>
</organism>
<evidence type="ECO:0000256" key="3">
    <source>
        <dbReference type="ARBA" id="ARBA00010264"/>
    </source>
</evidence>
<gene>
    <name evidence="11" type="primary">tenA</name>
    <name evidence="11" type="ORF">GCM10008906_30060</name>
</gene>
<dbReference type="EMBL" id="BAAACG010000013">
    <property type="protein sequence ID" value="GAA0744747.1"/>
    <property type="molecule type" value="Genomic_DNA"/>
</dbReference>